<gene>
    <name evidence="4" type="primary">LOC111123542</name>
</gene>
<keyword evidence="1" id="KW-0812">Transmembrane</keyword>
<evidence type="ECO:0000256" key="1">
    <source>
        <dbReference type="SAM" id="Phobius"/>
    </source>
</evidence>
<evidence type="ECO:0000256" key="2">
    <source>
        <dbReference type="SAM" id="SignalP"/>
    </source>
</evidence>
<organism evidence="3 4">
    <name type="scientific">Crassostrea virginica</name>
    <name type="common">Eastern oyster</name>
    <dbReference type="NCBI Taxonomy" id="6565"/>
    <lineage>
        <taxon>Eukaryota</taxon>
        <taxon>Metazoa</taxon>
        <taxon>Spiralia</taxon>
        <taxon>Lophotrochozoa</taxon>
        <taxon>Mollusca</taxon>
        <taxon>Bivalvia</taxon>
        <taxon>Autobranchia</taxon>
        <taxon>Pteriomorphia</taxon>
        <taxon>Ostreida</taxon>
        <taxon>Ostreoidea</taxon>
        <taxon>Ostreidae</taxon>
        <taxon>Crassostrea</taxon>
    </lineage>
</organism>
<reference evidence="4" key="1">
    <citation type="submission" date="2025-08" db="UniProtKB">
        <authorList>
            <consortium name="RefSeq"/>
        </authorList>
    </citation>
    <scope>IDENTIFICATION</scope>
    <source>
        <tissue evidence="4">Whole sample</tissue>
    </source>
</reference>
<keyword evidence="2" id="KW-0732">Signal</keyword>
<evidence type="ECO:0000313" key="3">
    <source>
        <dbReference type="Proteomes" id="UP000694844"/>
    </source>
</evidence>
<feature type="transmembrane region" description="Helical" evidence="1">
    <location>
        <begin position="55"/>
        <end position="78"/>
    </location>
</feature>
<dbReference type="KEGG" id="cvn:111123542"/>
<name>A0A8B8D4A0_CRAVI</name>
<accession>A0A8B8D4A0</accession>
<dbReference type="OrthoDB" id="10366365at2759"/>
<dbReference type="Proteomes" id="UP000694844">
    <property type="component" value="Chromosome 3"/>
</dbReference>
<proteinExistence type="predicted"/>
<feature type="transmembrane region" description="Helical" evidence="1">
    <location>
        <begin position="85"/>
        <end position="109"/>
    </location>
</feature>
<evidence type="ECO:0000313" key="4">
    <source>
        <dbReference type="RefSeq" id="XP_022321641.1"/>
    </source>
</evidence>
<feature type="signal peptide" evidence="2">
    <location>
        <begin position="1"/>
        <end position="23"/>
    </location>
</feature>
<feature type="transmembrane region" description="Helical" evidence="1">
    <location>
        <begin position="115"/>
        <end position="138"/>
    </location>
</feature>
<protein>
    <submittedName>
        <fullName evidence="4">Uncharacterized protein LOC111123542</fullName>
    </submittedName>
</protein>
<dbReference type="GeneID" id="111123542"/>
<keyword evidence="1" id="KW-0472">Membrane</keyword>
<sequence>MTQLIKLRKWVSLVTGSLSSALSVTNVITMGVSNDITLKDIVVDSEAACVIKSSYGMYTVGTVVEVAVTVFVALTIFVNVMKKDFYYVNLISHAIAFLAIGSASIVFGVKLNTRITWYFWMGLLGGVLAFGNFLYWFCTQMFRRYLKRHHPEDPLFNLDGRRSRTTSVMISRSMTSSWETRIING</sequence>
<keyword evidence="1" id="KW-1133">Transmembrane helix</keyword>
<dbReference type="RefSeq" id="XP_022321641.1">
    <property type="nucleotide sequence ID" value="XM_022465933.1"/>
</dbReference>
<keyword evidence="3" id="KW-1185">Reference proteome</keyword>
<dbReference type="AlphaFoldDB" id="A0A8B8D4A0"/>
<feature type="chain" id="PRO_5034435114" evidence="2">
    <location>
        <begin position="24"/>
        <end position="185"/>
    </location>
</feature>